<feature type="signal peptide" evidence="1">
    <location>
        <begin position="1"/>
        <end position="29"/>
    </location>
</feature>
<feature type="chain" id="PRO_5033989649" evidence="1">
    <location>
        <begin position="30"/>
        <end position="178"/>
    </location>
</feature>
<dbReference type="InterPro" id="IPR025293">
    <property type="entry name" value="YfiR/HmsC-like"/>
</dbReference>
<organism evidence="2 3">
    <name type="scientific">Derxia gummosa DSM 723</name>
    <dbReference type="NCBI Taxonomy" id="1121388"/>
    <lineage>
        <taxon>Bacteria</taxon>
        <taxon>Pseudomonadati</taxon>
        <taxon>Pseudomonadota</taxon>
        <taxon>Betaproteobacteria</taxon>
        <taxon>Burkholderiales</taxon>
        <taxon>Alcaligenaceae</taxon>
        <taxon>Derxia</taxon>
    </lineage>
</organism>
<dbReference type="Pfam" id="PF13689">
    <property type="entry name" value="DUF4154"/>
    <property type="match status" value="1"/>
</dbReference>
<name>A0A8B6X8U2_9BURK</name>
<reference evidence="3" key="1">
    <citation type="submission" date="2025-08" db="UniProtKB">
        <authorList>
            <consortium name="RefSeq"/>
        </authorList>
    </citation>
    <scope>IDENTIFICATION</scope>
</reference>
<dbReference type="AlphaFoldDB" id="A0A8B6X8U2"/>
<proteinExistence type="predicted"/>
<keyword evidence="2" id="KW-1185">Reference proteome</keyword>
<keyword evidence="1" id="KW-0732">Signal</keyword>
<dbReference type="Proteomes" id="UP000675920">
    <property type="component" value="Unplaced"/>
</dbReference>
<sequence length="178" mass="18938">MLHALGRTFGAPLRLLLALAFGLASPAQAAGEGEVKAGYLANFAAFTEWPPERAGNGMLRLCLLGASELDHALERIDGRLVNGRPIHLLRLAEPVGLDRCQMLFIGRGARASLPNVLDALAGQPVLTVADSDGFARRGVMINMVLTADRVGFEINRAALAQTGLAVSARLLQLAREVY</sequence>
<dbReference type="RefSeq" id="WP_051378768.1">
    <property type="nucleotide sequence ID" value="NZ_AXWS01000014.1"/>
</dbReference>
<evidence type="ECO:0000313" key="3">
    <source>
        <dbReference type="RefSeq" id="WP_051378768.1"/>
    </source>
</evidence>
<evidence type="ECO:0000256" key="1">
    <source>
        <dbReference type="SAM" id="SignalP"/>
    </source>
</evidence>
<evidence type="ECO:0000313" key="2">
    <source>
        <dbReference type="Proteomes" id="UP000675920"/>
    </source>
</evidence>
<protein>
    <submittedName>
        <fullName evidence="3">YfiR family protein</fullName>
    </submittedName>
</protein>
<dbReference type="OrthoDB" id="8527941at2"/>
<accession>A0A8B6X8U2</accession>